<evidence type="ECO:0000256" key="3">
    <source>
        <dbReference type="ARBA" id="ARBA00022843"/>
    </source>
</evidence>
<organism evidence="7 8">
    <name type="scientific">Rhizoctonia solani</name>
    <dbReference type="NCBI Taxonomy" id="456999"/>
    <lineage>
        <taxon>Eukaryota</taxon>
        <taxon>Fungi</taxon>
        <taxon>Dikarya</taxon>
        <taxon>Basidiomycota</taxon>
        <taxon>Agaricomycotina</taxon>
        <taxon>Agaricomycetes</taxon>
        <taxon>Cantharellales</taxon>
        <taxon>Ceratobasidiaceae</taxon>
        <taxon>Rhizoctonia</taxon>
    </lineage>
</organism>
<dbReference type="InterPro" id="IPR001373">
    <property type="entry name" value="Cullin_N"/>
</dbReference>
<dbReference type="InterPro" id="IPR036390">
    <property type="entry name" value="WH_DNA-bd_sf"/>
</dbReference>
<name>A0A0K6FXW5_9AGAM</name>
<dbReference type="EMBL" id="CYGV01001216">
    <property type="protein sequence ID" value="CUA71111.1"/>
    <property type="molecule type" value="Genomic_DNA"/>
</dbReference>
<dbReference type="PANTHER" id="PTHR11932">
    <property type="entry name" value="CULLIN"/>
    <property type="match status" value="1"/>
</dbReference>
<dbReference type="InterPro" id="IPR016158">
    <property type="entry name" value="Cullin_homology"/>
</dbReference>
<dbReference type="InterPro" id="IPR016159">
    <property type="entry name" value="Cullin_repeat-like_dom_sf"/>
</dbReference>
<dbReference type="GO" id="GO:0031625">
    <property type="term" value="F:ubiquitin protein ligase binding"/>
    <property type="evidence" value="ECO:0007669"/>
    <property type="project" value="InterPro"/>
</dbReference>
<dbReference type="InterPro" id="IPR045093">
    <property type="entry name" value="Cullin"/>
</dbReference>
<dbReference type="SUPFAM" id="SSF75632">
    <property type="entry name" value="Cullin homology domain"/>
    <property type="match status" value="1"/>
</dbReference>
<dbReference type="Gene3D" id="4.10.1030.10">
    <property type="entry name" value="Ring Box Chain A, domain 5"/>
    <property type="match status" value="1"/>
</dbReference>
<dbReference type="PROSITE" id="PS50069">
    <property type="entry name" value="CULLIN_2"/>
    <property type="match status" value="1"/>
</dbReference>
<dbReference type="Pfam" id="PF00888">
    <property type="entry name" value="Cullin"/>
    <property type="match status" value="1"/>
</dbReference>
<dbReference type="Gene3D" id="1.20.1310.10">
    <property type="entry name" value="Cullin Repeats"/>
    <property type="match status" value="4"/>
</dbReference>
<proteinExistence type="inferred from homology"/>
<dbReference type="SMART" id="SM00884">
    <property type="entry name" value="Cullin_Nedd8"/>
    <property type="match status" value="1"/>
</dbReference>
<keyword evidence="2" id="KW-1017">Isopeptide bond</keyword>
<evidence type="ECO:0000256" key="4">
    <source>
        <dbReference type="PROSITE-ProRule" id="PRU00330"/>
    </source>
</evidence>
<dbReference type="FunFam" id="1.20.1310.10:FF:000001">
    <property type="entry name" value="Cullin 3"/>
    <property type="match status" value="1"/>
</dbReference>
<keyword evidence="8" id="KW-1185">Reference proteome</keyword>
<dbReference type="FunFam" id="1.10.10.10:FF:000014">
    <property type="entry name" value="Cullin 1"/>
    <property type="match status" value="1"/>
</dbReference>
<reference evidence="7 8" key="1">
    <citation type="submission" date="2015-07" db="EMBL/GenBank/DDBJ databases">
        <authorList>
            <person name="Noorani M."/>
        </authorList>
    </citation>
    <scope>NUCLEOTIDE SEQUENCE [LARGE SCALE GENOMIC DNA]</scope>
    <source>
        <strain evidence="7">BBA 69670</strain>
    </source>
</reference>
<dbReference type="InterPro" id="IPR036388">
    <property type="entry name" value="WH-like_DNA-bd_sf"/>
</dbReference>
<dbReference type="SMART" id="SM00182">
    <property type="entry name" value="CULLIN"/>
    <property type="match status" value="1"/>
</dbReference>
<dbReference type="InterPro" id="IPR036317">
    <property type="entry name" value="Cullin_homology_sf"/>
</dbReference>
<sequence length="745" mass="85747">MADASTAAIPPPSAGLTTIWPIIEEWIEHVMNGKQIQDSYPKYIRLHTIVYNYLTSSRLEGPFQNILDNKSATLTGLALYDILRQYFATYVKGIKQRADLVIDEGLLDFYANEWDCFATGAGYVNHTLSYFNRHWVRREQQEGRKVFQVYYLVLAQWRDHLLYPIQTKDRKLIVLLLSMIEKERDSETIDTSLVKKAIDSLVALGLDDNNQNTADLQVYLRDFQKPFLEATEKYYARESATFFQTHTSSIPNYLKKTEECLCEEEARAVRCLHSSTLTPLIKICKNALIQEHLARLQEDAQTLLYSGQDEDLQRMSQLLCRIPEGLDPLKERWGEDIQKAGLEAAVDLSRVAASSPDGIIEPKIVINTLFAVYCENRDFVNRSFHGKALAAFTAISDWAFSNYADALLRKNKLCEEEILEDQLNKVITLFKYIEDKDVFQAIYRVKLSRRLIYSLSDSSKNEAYMILKLKETCGFEYTDKLQRMFIDTQLSKDLTTQFNERMAITHDSTDLKVAFKAMILGANFWPLGAPLHSLVIPGDILPIYKRFQLFYGNKHSGRKLTWLWSYSENELGTNYLNRKYILLTSSYQMAVLTQYNTSNTLHLDELVTATGIPKDSLTQVLMILTKAKILMNKETNQYDLNTDFKSKKIRLKLNQPIKTEIKRESIDSLKSVNEDRKYVIQAAIVRIMKTCQMMSNQALVQEVTSQISSCFAPKSADIKKAIDKLLEKEYIEQVGGDMDFFKYIA</sequence>
<evidence type="ECO:0000256" key="5">
    <source>
        <dbReference type="RuleBase" id="RU003829"/>
    </source>
</evidence>
<gene>
    <name evidence="7" type="ORF">RSOLAG22IIIB_09324</name>
</gene>
<evidence type="ECO:0000313" key="7">
    <source>
        <dbReference type="EMBL" id="CUA71111.1"/>
    </source>
</evidence>
<dbReference type="InterPro" id="IPR059120">
    <property type="entry name" value="Cullin-like_AB"/>
</dbReference>
<dbReference type="GO" id="GO:0006511">
    <property type="term" value="P:ubiquitin-dependent protein catabolic process"/>
    <property type="evidence" value="ECO:0007669"/>
    <property type="project" value="InterPro"/>
</dbReference>
<comment type="similarity">
    <text evidence="1 4 5">Belongs to the cullin family.</text>
</comment>
<dbReference type="Gene3D" id="1.10.10.10">
    <property type="entry name" value="Winged helix-like DNA-binding domain superfamily/Winged helix DNA-binding domain"/>
    <property type="match status" value="2"/>
</dbReference>
<evidence type="ECO:0000256" key="1">
    <source>
        <dbReference type="ARBA" id="ARBA00006019"/>
    </source>
</evidence>
<evidence type="ECO:0000259" key="6">
    <source>
        <dbReference type="PROSITE" id="PS50069"/>
    </source>
</evidence>
<protein>
    <submittedName>
        <fullName evidence="7">Cullin-1</fullName>
    </submittedName>
</protein>
<keyword evidence="3" id="KW-0832">Ubl conjugation</keyword>
<dbReference type="Pfam" id="PF26557">
    <property type="entry name" value="Cullin_AB"/>
    <property type="match status" value="1"/>
</dbReference>
<evidence type="ECO:0000313" key="8">
    <source>
        <dbReference type="Proteomes" id="UP000044841"/>
    </source>
</evidence>
<evidence type="ECO:0000256" key="2">
    <source>
        <dbReference type="ARBA" id="ARBA00022499"/>
    </source>
</evidence>
<dbReference type="SUPFAM" id="SSF46785">
    <property type="entry name" value="Winged helix' DNA-binding domain"/>
    <property type="match status" value="1"/>
</dbReference>
<dbReference type="Proteomes" id="UP000044841">
    <property type="component" value="Unassembled WGS sequence"/>
</dbReference>
<dbReference type="SUPFAM" id="SSF74788">
    <property type="entry name" value="Cullin repeat-like"/>
    <property type="match status" value="1"/>
</dbReference>
<dbReference type="InterPro" id="IPR019559">
    <property type="entry name" value="Cullin_neddylation_domain"/>
</dbReference>
<dbReference type="Pfam" id="PF10557">
    <property type="entry name" value="Cullin_Nedd8"/>
    <property type="match status" value="1"/>
</dbReference>
<dbReference type="AlphaFoldDB" id="A0A0K6FXW5"/>
<feature type="domain" description="Cullin family profile" evidence="6">
    <location>
        <begin position="395"/>
        <end position="625"/>
    </location>
</feature>
<accession>A0A0K6FXW5</accession>